<dbReference type="EC" id="2.7.8.26" evidence="5 19"/>
<keyword evidence="13 19" id="KW-0472">Membrane</keyword>
<feature type="transmembrane region" description="Helical" evidence="19">
    <location>
        <begin position="201"/>
        <end position="222"/>
    </location>
</feature>
<dbReference type="eggNOG" id="COG0368">
    <property type="taxonomic scope" value="Bacteria"/>
</dbReference>
<feature type="transmembrane region" description="Helical" evidence="19">
    <location>
        <begin position="73"/>
        <end position="95"/>
    </location>
</feature>
<evidence type="ECO:0000256" key="3">
    <source>
        <dbReference type="ARBA" id="ARBA00004663"/>
    </source>
</evidence>
<dbReference type="HAMAP" id="MF_00719">
    <property type="entry name" value="CobS"/>
    <property type="match status" value="1"/>
</dbReference>
<evidence type="ECO:0000256" key="11">
    <source>
        <dbReference type="ARBA" id="ARBA00022842"/>
    </source>
</evidence>
<keyword evidence="10 19" id="KW-0812">Transmembrane</keyword>
<keyword evidence="9 19" id="KW-0808">Transferase</keyword>
<keyword evidence="7 19" id="KW-1003">Cell membrane</keyword>
<dbReference type="UniPathway" id="UPA00148">
    <property type="reaction ID" value="UER00238"/>
</dbReference>
<protein>
    <recommendedName>
        <fullName evidence="6 19">Adenosylcobinamide-GDP ribazoletransferase</fullName>
        <ecNumber evidence="5 19">2.7.8.26</ecNumber>
    </recommendedName>
    <alternativeName>
        <fullName evidence="16 19">Cobalamin synthase</fullName>
    </alternativeName>
    <alternativeName>
        <fullName evidence="15 19">Cobalamin-5'-phosphate synthase</fullName>
    </alternativeName>
</protein>
<dbReference type="GO" id="GO:0051073">
    <property type="term" value="F:adenosylcobinamide-GDP ribazoletransferase activity"/>
    <property type="evidence" value="ECO:0007669"/>
    <property type="project" value="UniProtKB-UniRule"/>
</dbReference>
<evidence type="ECO:0000256" key="14">
    <source>
        <dbReference type="ARBA" id="ARBA00025228"/>
    </source>
</evidence>
<keyword evidence="12 19" id="KW-1133">Transmembrane helix</keyword>
<feature type="transmembrane region" description="Helical" evidence="19">
    <location>
        <begin position="48"/>
        <end position="67"/>
    </location>
</feature>
<dbReference type="Pfam" id="PF02654">
    <property type="entry name" value="CobS"/>
    <property type="match status" value="1"/>
</dbReference>
<comment type="catalytic activity">
    <reaction evidence="17 19">
        <text>alpha-ribazole + adenosylcob(III)inamide-GDP = adenosylcob(III)alamin + GMP + H(+)</text>
        <dbReference type="Rhea" id="RHEA:16049"/>
        <dbReference type="ChEBI" id="CHEBI:10329"/>
        <dbReference type="ChEBI" id="CHEBI:15378"/>
        <dbReference type="ChEBI" id="CHEBI:18408"/>
        <dbReference type="ChEBI" id="CHEBI:58115"/>
        <dbReference type="ChEBI" id="CHEBI:60487"/>
        <dbReference type="EC" id="2.7.8.26"/>
    </reaction>
</comment>
<evidence type="ECO:0000256" key="13">
    <source>
        <dbReference type="ARBA" id="ARBA00023136"/>
    </source>
</evidence>
<dbReference type="GO" id="GO:0008818">
    <property type="term" value="F:cobalamin 5'-phosphate synthase activity"/>
    <property type="evidence" value="ECO:0007669"/>
    <property type="project" value="UniProtKB-UniRule"/>
</dbReference>
<accession>K6UL26</accession>
<comment type="catalytic activity">
    <reaction evidence="18 19">
        <text>alpha-ribazole 5'-phosphate + adenosylcob(III)inamide-GDP = adenosylcob(III)alamin 5'-phosphate + GMP + H(+)</text>
        <dbReference type="Rhea" id="RHEA:23560"/>
        <dbReference type="ChEBI" id="CHEBI:15378"/>
        <dbReference type="ChEBI" id="CHEBI:57918"/>
        <dbReference type="ChEBI" id="CHEBI:58115"/>
        <dbReference type="ChEBI" id="CHEBI:60487"/>
        <dbReference type="ChEBI" id="CHEBI:60493"/>
        <dbReference type="EC" id="2.7.8.26"/>
    </reaction>
</comment>
<dbReference type="STRING" id="100225.SAMN05421595_2016"/>
<keyword evidence="11 19" id="KW-0460">Magnesium</keyword>
<evidence type="ECO:0000256" key="2">
    <source>
        <dbReference type="ARBA" id="ARBA00004651"/>
    </source>
</evidence>
<comment type="pathway">
    <text evidence="3 19">Cofactor biosynthesis; adenosylcobalamin biosynthesis; adenosylcobalamin from cob(II)yrinate a,c-diamide: step 7/7.</text>
</comment>
<evidence type="ECO:0000256" key="9">
    <source>
        <dbReference type="ARBA" id="ARBA00022679"/>
    </source>
</evidence>
<evidence type="ECO:0000256" key="8">
    <source>
        <dbReference type="ARBA" id="ARBA00022573"/>
    </source>
</evidence>
<evidence type="ECO:0000256" key="16">
    <source>
        <dbReference type="ARBA" id="ARBA00032853"/>
    </source>
</evidence>
<comment type="caution">
    <text evidence="20">The sequence shown here is derived from an EMBL/GenBank/DDBJ whole genome shotgun (WGS) entry which is preliminary data.</text>
</comment>
<evidence type="ECO:0000313" key="20">
    <source>
        <dbReference type="EMBL" id="GAB76881.1"/>
    </source>
</evidence>
<evidence type="ECO:0000256" key="15">
    <source>
        <dbReference type="ARBA" id="ARBA00032605"/>
    </source>
</evidence>
<feature type="transmembrane region" description="Helical" evidence="19">
    <location>
        <begin position="242"/>
        <end position="260"/>
    </location>
</feature>
<dbReference type="InterPro" id="IPR003805">
    <property type="entry name" value="CobS"/>
</dbReference>
<comment type="subcellular location">
    <subcellularLocation>
        <location evidence="2 19">Cell membrane</location>
        <topology evidence="2 19">Multi-pass membrane protein</topology>
    </subcellularLocation>
</comment>
<keyword evidence="21" id="KW-1185">Reference proteome</keyword>
<dbReference type="GO" id="GO:0005886">
    <property type="term" value="C:plasma membrane"/>
    <property type="evidence" value="ECO:0007669"/>
    <property type="project" value="UniProtKB-SubCell"/>
</dbReference>
<comment type="function">
    <text evidence="14 19">Joins adenosylcobinamide-GDP and alpha-ribazole to generate adenosylcobalamin (Ado-cobalamin). Also synthesizes adenosylcobalamin 5'-phosphate from adenosylcobinamide-GDP and alpha-ribazole 5'-phosphate.</text>
</comment>
<evidence type="ECO:0000313" key="21">
    <source>
        <dbReference type="Proteomes" id="UP000008495"/>
    </source>
</evidence>
<evidence type="ECO:0000256" key="5">
    <source>
        <dbReference type="ARBA" id="ARBA00013200"/>
    </source>
</evidence>
<gene>
    <name evidence="19 20" type="primary">cobS</name>
    <name evidence="20" type="ORF">AUCHE_03_00980</name>
</gene>
<evidence type="ECO:0000256" key="7">
    <source>
        <dbReference type="ARBA" id="ARBA00022475"/>
    </source>
</evidence>
<evidence type="ECO:0000256" key="4">
    <source>
        <dbReference type="ARBA" id="ARBA00010561"/>
    </source>
</evidence>
<keyword evidence="8 19" id="KW-0169">Cobalamin biosynthesis</keyword>
<evidence type="ECO:0000256" key="1">
    <source>
        <dbReference type="ARBA" id="ARBA00001946"/>
    </source>
</evidence>
<dbReference type="PANTHER" id="PTHR34148:SF1">
    <property type="entry name" value="ADENOSYLCOBINAMIDE-GDP RIBAZOLETRANSFERASE"/>
    <property type="match status" value="1"/>
</dbReference>
<dbReference type="RefSeq" id="WP_006501632.1">
    <property type="nucleotide sequence ID" value="NZ_BAGZ01000003.1"/>
</dbReference>
<evidence type="ECO:0000256" key="6">
    <source>
        <dbReference type="ARBA" id="ARBA00015850"/>
    </source>
</evidence>
<evidence type="ECO:0000256" key="12">
    <source>
        <dbReference type="ARBA" id="ARBA00022989"/>
    </source>
</evidence>
<sequence length="288" mass="28729">MSTGQDPSTSKSRPGQGPGVLPRDAFALAIGTLTVIPTPPPTAVNPRVAGWAMVIGPVVMIPVAVLSAAAGGLLAHAGIPPTAAGLVTVGLVLALTRAIHADGLADTVDGLGASWDRERALDVMRRGDVGPMGASALIVVLILQATCLGPILARPWGWAVAAVLIAASRAALATGTRIGVPAARPEGLGEAVAGAVPWWRWTLCWTATAAAVLGVTTCTVTAGGDPSTTVFLPGTPVPANALAAVLSALLTCELALAFVVRRLGGITGDVLGALVEIAAVALFLVVLL</sequence>
<evidence type="ECO:0000256" key="18">
    <source>
        <dbReference type="ARBA" id="ARBA00049504"/>
    </source>
</evidence>
<dbReference type="EMBL" id="BAGZ01000003">
    <property type="protein sequence ID" value="GAB76881.1"/>
    <property type="molecule type" value="Genomic_DNA"/>
</dbReference>
<dbReference type="PANTHER" id="PTHR34148">
    <property type="entry name" value="ADENOSYLCOBINAMIDE-GDP RIBAZOLETRANSFERASE"/>
    <property type="match status" value="1"/>
</dbReference>
<dbReference type="AlphaFoldDB" id="K6UL26"/>
<feature type="transmembrane region" description="Helical" evidence="19">
    <location>
        <begin position="267"/>
        <end position="287"/>
    </location>
</feature>
<evidence type="ECO:0000256" key="19">
    <source>
        <dbReference type="HAMAP-Rule" id="MF_00719"/>
    </source>
</evidence>
<reference evidence="20 21" key="1">
    <citation type="submission" date="2012-08" db="EMBL/GenBank/DDBJ databases">
        <title>Whole genome shotgun sequence of Austwickia chelonae NBRC 105200.</title>
        <authorList>
            <person name="Yoshida I."/>
            <person name="Hosoyama A."/>
            <person name="Tsuchikane K."/>
            <person name="Katsumata H."/>
            <person name="Ando Y."/>
            <person name="Ohji S."/>
            <person name="Hamada M."/>
            <person name="Tamura T."/>
            <person name="Yamazoe A."/>
            <person name="Yamazaki S."/>
            <person name="Fujita N."/>
        </authorList>
    </citation>
    <scope>NUCLEOTIDE SEQUENCE [LARGE SCALE GENOMIC DNA]</scope>
    <source>
        <strain evidence="20 21">NBRC 105200</strain>
    </source>
</reference>
<evidence type="ECO:0000256" key="17">
    <source>
        <dbReference type="ARBA" id="ARBA00048623"/>
    </source>
</evidence>
<dbReference type="GO" id="GO:0009236">
    <property type="term" value="P:cobalamin biosynthetic process"/>
    <property type="evidence" value="ECO:0007669"/>
    <property type="project" value="UniProtKB-UniRule"/>
</dbReference>
<evidence type="ECO:0000256" key="10">
    <source>
        <dbReference type="ARBA" id="ARBA00022692"/>
    </source>
</evidence>
<organism evidence="20 21">
    <name type="scientific">Austwickia chelonae NBRC 105200</name>
    <dbReference type="NCBI Taxonomy" id="1184607"/>
    <lineage>
        <taxon>Bacteria</taxon>
        <taxon>Bacillati</taxon>
        <taxon>Actinomycetota</taxon>
        <taxon>Actinomycetes</taxon>
        <taxon>Micrococcales</taxon>
        <taxon>Dermatophilaceae</taxon>
        <taxon>Austwickia</taxon>
    </lineage>
</organism>
<name>K6UL26_9MICO</name>
<dbReference type="Proteomes" id="UP000008495">
    <property type="component" value="Unassembled WGS sequence"/>
</dbReference>
<comment type="similarity">
    <text evidence="4 19">Belongs to the CobS family.</text>
</comment>
<feature type="transmembrane region" description="Helical" evidence="19">
    <location>
        <begin position="129"/>
        <end position="152"/>
    </location>
</feature>
<proteinExistence type="inferred from homology"/>
<comment type="cofactor">
    <cofactor evidence="1 19">
        <name>Mg(2+)</name>
        <dbReference type="ChEBI" id="CHEBI:18420"/>
    </cofactor>
</comment>